<keyword evidence="2" id="KW-1003">Cell membrane</keyword>
<evidence type="ECO:0000256" key="3">
    <source>
        <dbReference type="ARBA" id="ARBA00022692"/>
    </source>
</evidence>
<evidence type="ECO:0000256" key="4">
    <source>
        <dbReference type="ARBA" id="ARBA00022989"/>
    </source>
</evidence>
<evidence type="ECO:0000256" key="1">
    <source>
        <dbReference type="ARBA" id="ARBA00004651"/>
    </source>
</evidence>
<keyword evidence="4 6" id="KW-1133">Transmembrane helix</keyword>
<comment type="subcellular location">
    <subcellularLocation>
        <location evidence="1">Cell membrane</location>
        <topology evidence="1">Multi-pass membrane protein</topology>
    </subcellularLocation>
</comment>
<evidence type="ECO:0000256" key="5">
    <source>
        <dbReference type="ARBA" id="ARBA00023136"/>
    </source>
</evidence>
<reference evidence="8 9" key="1">
    <citation type="submission" date="2019-12" db="EMBL/GenBank/DDBJ databases">
        <title>Sporaefaciens musculi gen. nov., sp. nov., a novel bacterium isolated from the caecum of an obese mouse.</title>
        <authorList>
            <person name="Rasmussen T.S."/>
            <person name="Streidl T."/>
            <person name="Hitch T.C.A."/>
            <person name="Wortmann E."/>
            <person name="Deptula P."/>
            <person name="Hansen M."/>
            <person name="Nielsen D.S."/>
            <person name="Clavel T."/>
            <person name="Vogensen F.K."/>
        </authorList>
    </citation>
    <scope>NUCLEOTIDE SEQUENCE [LARGE SCALE GENOMIC DNA]</scope>
    <source>
        <strain evidence="8 9">WCA-9-b2</strain>
    </source>
</reference>
<evidence type="ECO:0000313" key="9">
    <source>
        <dbReference type="Proteomes" id="UP000460412"/>
    </source>
</evidence>
<sequence length="67" mass="7723">MPDMYELLPFFIPLAIAEFGLLAYTLYHILTHKTYKRGSRGLWIVVTLVGMQFIGPILYFLLGKEDS</sequence>
<dbReference type="EMBL" id="WUQX01000001">
    <property type="protein sequence ID" value="MXP75419.1"/>
    <property type="molecule type" value="Genomic_DNA"/>
</dbReference>
<dbReference type="AlphaFoldDB" id="A0A7X3MFE6"/>
<feature type="transmembrane region" description="Helical" evidence="6">
    <location>
        <begin position="42"/>
        <end position="62"/>
    </location>
</feature>
<dbReference type="GO" id="GO:0005886">
    <property type="term" value="C:plasma membrane"/>
    <property type="evidence" value="ECO:0007669"/>
    <property type="project" value="UniProtKB-SubCell"/>
</dbReference>
<keyword evidence="3 6" id="KW-0812">Transmembrane</keyword>
<evidence type="ECO:0000256" key="6">
    <source>
        <dbReference type="SAM" id="Phobius"/>
    </source>
</evidence>
<accession>A0A7X3MFE6</accession>
<organism evidence="8 9">
    <name type="scientific">Sporofaciens musculi</name>
    <dbReference type="NCBI Taxonomy" id="2681861"/>
    <lineage>
        <taxon>Bacteria</taxon>
        <taxon>Bacillati</taxon>
        <taxon>Bacillota</taxon>
        <taxon>Clostridia</taxon>
        <taxon>Lachnospirales</taxon>
        <taxon>Lachnospiraceae</taxon>
        <taxon>Sporofaciens</taxon>
    </lineage>
</organism>
<keyword evidence="9" id="KW-1185">Reference proteome</keyword>
<evidence type="ECO:0000259" key="7">
    <source>
        <dbReference type="Pfam" id="PF13396"/>
    </source>
</evidence>
<comment type="caution">
    <text evidence="8">The sequence shown here is derived from an EMBL/GenBank/DDBJ whole genome shotgun (WGS) entry which is preliminary data.</text>
</comment>
<evidence type="ECO:0000313" key="8">
    <source>
        <dbReference type="EMBL" id="MXP75419.1"/>
    </source>
</evidence>
<proteinExistence type="predicted"/>
<name>A0A7X3MFE6_9FIRM</name>
<feature type="domain" description="Cardiolipin synthase N-terminal" evidence="7">
    <location>
        <begin position="21"/>
        <end position="63"/>
    </location>
</feature>
<keyword evidence="5 6" id="KW-0472">Membrane</keyword>
<dbReference type="Pfam" id="PF13396">
    <property type="entry name" value="PLDc_N"/>
    <property type="match status" value="1"/>
</dbReference>
<protein>
    <recommendedName>
        <fullName evidence="7">Cardiolipin synthase N-terminal domain-containing protein</fullName>
    </recommendedName>
</protein>
<evidence type="ECO:0000256" key="2">
    <source>
        <dbReference type="ARBA" id="ARBA00022475"/>
    </source>
</evidence>
<dbReference type="InterPro" id="IPR027379">
    <property type="entry name" value="CLS_N"/>
</dbReference>
<dbReference type="RefSeq" id="WP_159750677.1">
    <property type="nucleotide sequence ID" value="NZ_CATIYY010000224.1"/>
</dbReference>
<gene>
    <name evidence="8" type="ORF">GN277_08520</name>
</gene>
<feature type="transmembrane region" description="Helical" evidence="6">
    <location>
        <begin position="12"/>
        <end position="30"/>
    </location>
</feature>
<dbReference type="Proteomes" id="UP000460412">
    <property type="component" value="Unassembled WGS sequence"/>
</dbReference>